<dbReference type="Pfam" id="PF00296">
    <property type="entry name" value="Bac_luciferase"/>
    <property type="match status" value="1"/>
</dbReference>
<dbReference type="GO" id="GO:0016705">
    <property type="term" value="F:oxidoreductase activity, acting on paired donors, with incorporation or reduction of molecular oxygen"/>
    <property type="evidence" value="ECO:0007669"/>
    <property type="project" value="InterPro"/>
</dbReference>
<dbReference type="AlphaFoldDB" id="A0A382E063"/>
<feature type="domain" description="Luciferase-like" evidence="1">
    <location>
        <begin position="1"/>
        <end position="158"/>
    </location>
</feature>
<feature type="non-terminal residue" evidence="2">
    <location>
        <position position="1"/>
    </location>
</feature>
<dbReference type="Gene3D" id="3.20.20.30">
    <property type="entry name" value="Luciferase-like domain"/>
    <property type="match status" value="1"/>
</dbReference>
<gene>
    <name evidence="2" type="ORF">METZ01_LOCUS196902</name>
</gene>
<organism evidence="2">
    <name type="scientific">marine metagenome</name>
    <dbReference type="NCBI Taxonomy" id="408172"/>
    <lineage>
        <taxon>unclassified sequences</taxon>
        <taxon>metagenomes</taxon>
        <taxon>ecological metagenomes</taxon>
    </lineage>
</organism>
<sequence length="189" mass="20912">ELCDGVLIHPPMVNGEEIGALRKWVGEGAAVAGRPASEVHEVLQMEGLVRDTHREAVRAWSPRLVTPLAKPSGQQWLEQLGIDYDIAPIKPKLQEAAAKLLSFYPDNNHMEDWQGAEKISEVVPYELQAALVDKVAVAGDPDSVTKRMKELEDLGVDHIYLYPAESFSLPEHELRAFKEVIGPAFNLSP</sequence>
<dbReference type="EMBL" id="UINC01042004">
    <property type="protein sequence ID" value="SVB44048.1"/>
    <property type="molecule type" value="Genomic_DNA"/>
</dbReference>
<evidence type="ECO:0000313" key="2">
    <source>
        <dbReference type="EMBL" id="SVB44048.1"/>
    </source>
</evidence>
<accession>A0A382E063</accession>
<evidence type="ECO:0000259" key="1">
    <source>
        <dbReference type="Pfam" id="PF00296"/>
    </source>
</evidence>
<dbReference type="SUPFAM" id="SSF51679">
    <property type="entry name" value="Bacterial luciferase-like"/>
    <property type="match status" value="1"/>
</dbReference>
<proteinExistence type="predicted"/>
<dbReference type="InterPro" id="IPR036661">
    <property type="entry name" value="Luciferase-like_sf"/>
</dbReference>
<name>A0A382E063_9ZZZZ</name>
<reference evidence="2" key="1">
    <citation type="submission" date="2018-05" db="EMBL/GenBank/DDBJ databases">
        <authorList>
            <person name="Lanie J.A."/>
            <person name="Ng W.-L."/>
            <person name="Kazmierczak K.M."/>
            <person name="Andrzejewski T.M."/>
            <person name="Davidsen T.M."/>
            <person name="Wayne K.J."/>
            <person name="Tettelin H."/>
            <person name="Glass J.I."/>
            <person name="Rusch D."/>
            <person name="Podicherti R."/>
            <person name="Tsui H.-C.T."/>
            <person name="Winkler M.E."/>
        </authorList>
    </citation>
    <scope>NUCLEOTIDE SEQUENCE</scope>
</reference>
<protein>
    <recommendedName>
        <fullName evidence="1">Luciferase-like domain-containing protein</fullName>
    </recommendedName>
</protein>
<dbReference type="InterPro" id="IPR011251">
    <property type="entry name" value="Luciferase-like_dom"/>
</dbReference>